<accession>A0AAN9PYI4</accession>
<proteinExistence type="predicted"/>
<dbReference type="AlphaFoldDB" id="A0AAN9PYI4"/>
<evidence type="ECO:0000313" key="2">
    <source>
        <dbReference type="EMBL" id="KAK7314509.1"/>
    </source>
</evidence>
<sequence length="116" mass="12930">MTKVVWDEPDLLQNVKCVNPWLVELVSNMPTFNHLSPFSPPRKKQRLGNAPQPIRPPCGTYNNMSNTTKTNVDISCLLTVGNPGQSFKESNEAKAPHMLLFGKLIHSEQKSSIGNE</sequence>
<name>A0AAN9PYI4_CANGL</name>
<organism evidence="2 3">
    <name type="scientific">Canavalia gladiata</name>
    <name type="common">Sword bean</name>
    <name type="synonym">Dolichos gladiatus</name>
    <dbReference type="NCBI Taxonomy" id="3824"/>
    <lineage>
        <taxon>Eukaryota</taxon>
        <taxon>Viridiplantae</taxon>
        <taxon>Streptophyta</taxon>
        <taxon>Embryophyta</taxon>
        <taxon>Tracheophyta</taxon>
        <taxon>Spermatophyta</taxon>
        <taxon>Magnoliopsida</taxon>
        <taxon>eudicotyledons</taxon>
        <taxon>Gunneridae</taxon>
        <taxon>Pentapetalae</taxon>
        <taxon>rosids</taxon>
        <taxon>fabids</taxon>
        <taxon>Fabales</taxon>
        <taxon>Fabaceae</taxon>
        <taxon>Papilionoideae</taxon>
        <taxon>50 kb inversion clade</taxon>
        <taxon>NPAAA clade</taxon>
        <taxon>indigoferoid/millettioid clade</taxon>
        <taxon>Phaseoleae</taxon>
        <taxon>Canavalia</taxon>
    </lineage>
</organism>
<dbReference type="EMBL" id="JAYMYQ010000008">
    <property type="protein sequence ID" value="KAK7314509.1"/>
    <property type="molecule type" value="Genomic_DNA"/>
</dbReference>
<reference evidence="2 3" key="1">
    <citation type="submission" date="2024-01" db="EMBL/GenBank/DDBJ databases">
        <title>The genomes of 5 underutilized Papilionoideae crops provide insights into root nodulation and disease resistanc.</title>
        <authorList>
            <person name="Jiang F."/>
        </authorList>
    </citation>
    <scope>NUCLEOTIDE SEQUENCE [LARGE SCALE GENOMIC DNA]</scope>
    <source>
        <strain evidence="2">LVBAO_FW01</strain>
        <tissue evidence="2">Leaves</tissue>
    </source>
</reference>
<evidence type="ECO:0000256" key="1">
    <source>
        <dbReference type="SAM" id="MobiDB-lite"/>
    </source>
</evidence>
<dbReference type="Proteomes" id="UP001367508">
    <property type="component" value="Unassembled WGS sequence"/>
</dbReference>
<evidence type="ECO:0000313" key="3">
    <source>
        <dbReference type="Proteomes" id="UP001367508"/>
    </source>
</evidence>
<protein>
    <submittedName>
        <fullName evidence="2">Uncharacterized protein</fullName>
    </submittedName>
</protein>
<feature type="region of interest" description="Disordered" evidence="1">
    <location>
        <begin position="36"/>
        <end position="65"/>
    </location>
</feature>
<comment type="caution">
    <text evidence="2">The sequence shown here is derived from an EMBL/GenBank/DDBJ whole genome shotgun (WGS) entry which is preliminary data.</text>
</comment>
<gene>
    <name evidence="2" type="ORF">VNO77_33035</name>
</gene>
<keyword evidence="3" id="KW-1185">Reference proteome</keyword>